<accession>A0AAQ3QK95</accession>
<feature type="compositionally biased region" description="Polar residues" evidence="1">
    <location>
        <begin position="56"/>
        <end position="66"/>
    </location>
</feature>
<name>A0AAQ3QK95_9LILI</name>
<evidence type="ECO:0000256" key="1">
    <source>
        <dbReference type="SAM" id="MobiDB-lite"/>
    </source>
</evidence>
<dbReference type="Proteomes" id="UP001327560">
    <property type="component" value="Chromosome 7"/>
</dbReference>
<reference evidence="2 3" key="1">
    <citation type="submission" date="2023-10" db="EMBL/GenBank/DDBJ databases">
        <title>Chromosome-scale genome assembly provides insights into flower coloration mechanisms of Canna indica.</title>
        <authorList>
            <person name="Li C."/>
        </authorList>
    </citation>
    <scope>NUCLEOTIDE SEQUENCE [LARGE SCALE GENOMIC DNA]</scope>
    <source>
        <tissue evidence="2">Flower</tissue>
    </source>
</reference>
<organism evidence="2 3">
    <name type="scientific">Canna indica</name>
    <name type="common">Indian-shot</name>
    <dbReference type="NCBI Taxonomy" id="4628"/>
    <lineage>
        <taxon>Eukaryota</taxon>
        <taxon>Viridiplantae</taxon>
        <taxon>Streptophyta</taxon>
        <taxon>Embryophyta</taxon>
        <taxon>Tracheophyta</taxon>
        <taxon>Spermatophyta</taxon>
        <taxon>Magnoliopsida</taxon>
        <taxon>Liliopsida</taxon>
        <taxon>Zingiberales</taxon>
        <taxon>Cannaceae</taxon>
        <taxon>Canna</taxon>
    </lineage>
</organism>
<evidence type="ECO:0000313" key="2">
    <source>
        <dbReference type="EMBL" id="WOL14444.1"/>
    </source>
</evidence>
<evidence type="ECO:0000313" key="3">
    <source>
        <dbReference type="Proteomes" id="UP001327560"/>
    </source>
</evidence>
<gene>
    <name evidence="2" type="ORF">Cni_G23224</name>
</gene>
<protein>
    <submittedName>
        <fullName evidence="2">Uncharacterized protein</fullName>
    </submittedName>
</protein>
<feature type="region of interest" description="Disordered" evidence="1">
    <location>
        <begin position="1"/>
        <end position="23"/>
    </location>
</feature>
<dbReference type="EMBL" id="CP136896">
    <property type="protein sequence ID" value="WOL14444.1"/>
    <property type="molecule type" value="Genomic_DNA"/>
</dbReference>
<feature type="region of interest" description="Disordered" evidence="1">
    <location>
        <begin position="48"/>
        <end position="84"/>
    </location>
</feature>
<keyword evidence="3" id="KW-1185">Reference proteome</keyword>
<proteinExistence type="predicted"/>
<sequence>MRTLDEERVHEDVEPIHGEDEHVHQDNAMFESTEAVDKGKKTMIEVGAEISPKYANPQNDGDPNLSQHRDYEATDDELITPQTK</sequence>
<dbReference type="AlphaFoldDB" id="A0AAQ3QK95"/>